<feature type="region of interest" description="Disordered" evidence="4">
    <location>
        <begin position="532"/>
        <end position="586"/>
    </location>
</feature>
<dbReference type="Gene3D" id="3.40.395.10">
    <property type="entry name" value="Adenoviral Proteinase, Chain A"/>
    <property type="match status" value="1"/>
</dbReference>
<sequence length="872" mass="99504">MKQVDRPLNNPKRITIQSSQECFSVDIPSAEHPNPCPEVENPSNADSQNVTNETVQIDSDEDDFMPAMKKRNVSESHTRVLRKVVTKRVKHEELPRQRLNVRCNPQDVIASINILNERQREAIRRKGFSSILDMTVDALCSRSHLQWLMDKLDPKDMTIRPGPGKELKITKDIVHLILGVPNHGGGKPLGIDEAVAASNLRAELGVAKDEFNVAFLQDRLRKGEDDDLSIRCFFLILFNRLLFPTASWGITYHEVLLTEEMHRFHEIDWCQLIFNDLCEAAKKWHNRITTNVSTTIYGCSIVVLLYYLDHLHTAAAPHNKSGTPRIKFFDKNSIKALTKADKRKVRHGAESFGHCENTKVDMDSYYFLLNNQPECRTNIFDAPRPGPMPRPTFNIKLPSIKEMMSSKINDLPHRHRSKFTDILAAYDLEVDKSCVAIKDSIDKIIVKQYDIADKFIELIDEVLRAESENLENETDEPQQPGNSADSAGHTVDATQPTPDMPSQASQLETQLGATQFEEIHERQQHIRTVLETFPDESDVVSDQQRGAMATEEMEQNDSGPVFDQTPTPHVDTLKGTTNSGSDPPLTEQECIRSLWDLICSKDIDQSRVVIDYGDYSANCMDIYESFAEGKCLEDVFMQCFIECVRDDSKNHRRTLTSNRLILDVNVGALLNFEEQERHSKNPQPFDQNVLQNCLYNTLPSLVNLDKCKSIMVPMLSRGHWTLYVINLHHRVIHILDSNPYGIQLGGTEWKDYHYDPIYLGGRKFPWARVIMSRLSKALQHVCPNAEFPKFGNFPLDMPSNCPTMRTGSNDCGFFVMSYMKSYDHNAGVISSFNQPDNSRDLRAHALHQLTFHRINKALPLPLDIQRFMFARN</sequence>
<evidence type="ECO:0000256" key="4">
    <source>
        <dbReference type="SAM" id="MobiDB-lite"/>
    </source>
</evidence>
<dbReference type="GO" id="GO:0008234">
    <property type="term" value="F:cysteine-type peptidase activity"/>
    <property type="evidence" value="ECO:0007669"/>
    <property type="project" value="InterPro"/>
</dbReference>
<feature type="domain" description="Ubiquitin-like protease family profile" evidence="5">
    <location>
        <begin position="608"/>
        <end position="822"/>
    </location>
</feature>
<dbReference type="PANTHER" id="PTHR34835:SF67">
    <property type="entry name" value="AMINOTRANSFERASE-LIKE PLANT MOBILE DOMAIN-CONTAINING PROTEIN"/>
    <property type="match status" value="1"/>
</dbReference>
<feature type="compositionally biased region" description="Polar residues" evidence="4">
    <location>
        <begin position="41"/>
        <end position="50"/>
    </location>
</feature>
<dbReference type="SUPFAM" id="SSF54001">
    <property type="entry name" value="Cysteine proteinases"/>
    <property type="match status" value="1"/>
</dbReference>
<keyword evidence="3" id="KW-0378">Hydrolase</keyword>
<gene>
    <name evidence="6" type="primary">9C20.3c</name>
</gene>
<evidence type="ECO:0000259" key="5">
    <source>
        <dbReference type="PROSITE" id="PS50600"/>
    </source>
</evidence>
<evidence type="ECO:0000256" key="3">
    <source>
        <dbReference type="ARBA" id="ARBA00022801"/>
    </source>
</evidence>
<dbReference type="ExpressionAtlas" id="Q5NKP7">
    <property type="expression patterns" value="baseline"/>
</dbReference>
<dbReference type="PANTHER" id="PTHR34835">
    <property type="entry name" value="OS07G0283600 PROTEIN-RELATED"/>
    <property type="match status" value="1"/>
</dbReference>
<dbReference type="AlphaFoldDB" id="Q5NKP7"/>
<feature type="compositionally biased region" description="Polar residues" evidence="4">
    <location>
        <begin position="492"/>
        <end position="507"/>
    </location>
</feature>
<dbReference type="PROSITE" id="PS50600">
    <property type="entry name" value="ULP_PROTEASE"/>
    <property type="match status" value="1"/>
</dbReference>
<feature type="region of interest" description="Disordered" evidence="4">
    <location>
        <begin position="24"/>
        <end position="50"/>
    </location>
</feature>
<name>Q5NKP7_MAIZE</name>
<accession>Q5NKP7</accession>
<evidence type="ECO:0000256" key="2">
    <source>
        <dbReference type="ARBA" id="ARBA00022670"/>
    </source>
</evidence>
<evidence type="ECO:0000313" key="6">
    <source>
        <dbReference type="EMBL" id="AAQ06290.1"/>
    </source>
</evidence>
<dbReference type="Pfam" id="PF02902">
    <property type="entry name" value="Peptidase_C48"/>
    <property type="match status" value="1"/>
</dbReference>
<protein>
    <submittedName>
        <fullName evidence="6">Uncharacterized protein 9C20.3c</fullName>
    </submittedName>
</protein>
<dbReference type="GO" id="GO:0006508">
    <property type="term" value="P:proteolysis"/>
    <property type="evidence" value="ECO:0007669"/>
    <property type="project" value="UniProtKB-KW"/>
</dbReference>
<proteinExistence type="inferred from homology"/>
<keyword evidence="2" id="KW-0645">Protease</keyword>
<evidence type="ECO:0000256" key="1">
    <source>
        <dbReference type="ARBA" id="ARBA00005234"/>
    </source>
</evidence>
<reference evidence="6" key="1">
    <citation type="submission" date="2002-02" db="EMBL/GenBank/DDBJ databases">
        <title>Comparative sequence analysis of homologous Wx1 regions in barley, maize, pearl millet, rice, sorghum and diploid wheat.</title>
        <authorList>
            <person name="Ma J."/>
            <person name="SanMiguel P.J."/>
            <person name="Dubcovsky J."/>
            <person name="Shiloff B.A."/>
            <person name="Rostoks N."/>
            <person name="Jiang Z."/>
            <person name="Busso C.S."/>
            <person name="Kleinhofs A."/>
            <person name="Devos K.M."/>
            <person name="Ramakrishna W."/>
            <person name="Bennetzen J.L."/>
        </authorList>
    </citation>
    <scope>NUCLEOTIDE SEQUENCE</scope>
</reference>
<dbReference type="InterPro" id="IPR038765">
    <property type="entry name" value="Papain-like_cys_pep_sf"/>
</dbReference>
<comment type="similarity">
    <text evidence="1">Belongs to the peptidase C48 family.</text>
</comment>
<feature type="region of interest" description="Disordered" evidence="4">
    <location>
        <begin position="469"/>
        <end position="507"/>
    </location>
</feature>
<dbReference type="InterPro" id="IPR003653">
    <property type="entry name" value="Peptidase_C48_C"/>
</dbReference>
<dbReference type="EMBL" id="AF488416">
    <property type="protein sequence ID" value="AAQ06290.1"/>
    <property type="molecule type" value="Genomic_DNA"/>
</dbReference>
<organism evidence="6">
    <name type="scientific">Zea mays</name>
    <name type="common">Maize</name>
    <dbReference type="NCBI Taxonomy" id="4577"/>
    <lineage>
        <taxon>Eukaryota</taxon>
        <taxon>Viridiplantae</taxon>
        <taxon>Streptophyta</taxon>
        <taxon>Embryophyta</taxon>
        <taxon>Tracheophyta</taxon>
        <taxon>Spermatophyta</taxon>
        <taxon>Magnoliopsida</taxon>
        <taxon>Liliopsida</taxon>
        <taxon>Poales</taxon>
        <taxon>Poaceae</taxon>
        <taxon>PACMAD clade</taxon>
        <taxon>Panicoideae</taxon>
        <taxon>Andropogonodae</taxon>
        <taxon>Andropogoneae</taxon>
        <taxon>Tripsacinae</taxon>
        <taxon>Zea</taxon>
    </lineage>
</organism>